<organism evidence="2 3">
    <name type="scientific">Dothidotthia symphoricarpi CBS 119687</name>
    <dbReference type="NCBI Taxonomy" id="1392245"/>
    <lineage>
        <taxon>Eukaryota</taxon>
        <taxon>Fungi</taxon>
        <taxon>Dikarya</taxon>
        <taxon>Ascomycota</taxon>
        <taxon>Pezizomycotina</taxon>
        <taxon>Dothideomycetes</taxon>
        <taxon>Pleosporomycetidae</taxon>
        <taxon>Pleosporales</taxon>
        <taxon>Dothidotthiaceae</taxon>
        <taxon>Dothidotthia</taxon>
    </lineage>
</organism>
<feature type="region of interest" description="Disordered" evidence="1">
    <location>
        <begin position="195"/>
        <end position="214"/>
    </location>
</feature>
<dbReference type="RefSeq" id="XP_033529272.1">
    <property type="nucleotide sequence ID" value="XM_033669952.1"/>
</dbReference>
<dbReference type="EMBL" id="ML977497">
    <property type="protein sequence ID" value="KAF2134885.1"/>
    <property type="molecule type" value="Genomic_DNA"/>
</dbReference>
<gene>
    <name evidence="2" type="ORF">P153DRAFT_380697</name>
</gene>
<dbReference type="OrthoDB" id="2997776at2759"/>
<accession>A0A6A6AV99</accession>
<reference evidence="2" key="1">
    <citation type="journal article" date="2020" name="Stud. Mycol.">
        <title>101 Dothideomycetes genomes: a test case for predicting lifestyles and emergence of pathogens.</title>
        <authorList>
            <person name="Haridas S."/>
            <person name="Albert R."/>
            <person name="Binder M."/>
            <person name="Bloem J."/>
            <person name="Labutti K."/>
            <person name="Salamov A."/>
            <person name="Andreopoulos B."/>
            <person name="Baker S."/>
            <person name="Barry K."/>
            <person name="Bills G."/>
            <person name="Bluhm B."/>
            <person name="Cannon C."/>
            <person name="Castanera R."/>
            <person name="Culley D."/>
            <person name="Daum C."/>
            <person name="Ezra D."/>
            <person name="Gonzalez J."/>
            <person name="Henrissat B."/>
            <person name="Kuo A."/>
            <person name="Liang C."/>
            <person name="Lipzen A."/>
            <person name="Lutzoni F."/>
            <person name="Magnuson J."/>
            <person name="Mondo S."/>
            <person name="Nolan M."/>
            <person name="Ohm R."/>
            <person name="Pangilinan J."/>
            <person name="Park H.-J."/>
            <person name="Ramirez L."/>
            <person name="Alfaro M."/>
            <person name="Sun H."/>
            <person name="Tritt A."/>
            <person name="Yoshinaga Y."/>
            <person name="Zwiers L.-H."/>
            <person name="Turgeon B."/>
            <person name="Goodwin S."/>
            <person name="Spatafora J."/>
            <person name="Crous P."/>
            <person name="Grigoriev I."/>
        </authorList>
    </citation>
    <scope>NUCLEOTIDE SEQUENCE</scope>
    <source>
        <strain evidence="2">CBS 119687</strain>
    </source>
</reference>
<evidence type="ECO:0008006" key="4">
    <source>
        <dbReference type="Google" id="ProtNLM"/>
    </source>
</evidence>
<protein>
    <recommendedName>
        <fullName evidence="4">F-box domain-containing protein</fullName>
    </recommendedName>
</protein>
<sequence>MTVSGSIDTSNLGAMQSIPRALPTELWLQVLENVRDPEYLWTTVRHVSLQHKAMIERIFTSTYLPVLSISLSLPRRDPTTGALRWPGVPIPKAQITMAFNRLSADRRHVVLVSPVILTDGANIKSVEELKNTSALSKERLEAAPAWVSMNKNSLAGLSMRLPMCIEWDEVQKIWVWQVEWRTFVTRFYEKKNKKRLSDAQKNSRANHTPRHGRR</sequence>
<name>A0A6A6AV99_9PLEO</name>
<evidence type="ECO:0000313" key="2">
    <source>
        <dbReference type="EMBL" id="KAF2134885.1"/>
    </source>
</evidence>
<dbReference type="AlphaFoldDB" id="A0A6A6AV99"/>
<dbReference type="GeneID" id="54410384"/>
<evidence type="ECO:0000256" key="1">
    <source>
        <dbReference type="SAM" id="MobiDB-lite"/>
    </source>
</evidence>
<dbReference type="Proteomes" id="UP000799771">
    <property type="component" value="Unassembled WGS sequence"/>
</dbReference>
<proteinExistence type="predicted"/>
<keyword evidence="3" id="KW-1185">Reference proteome</keyword>
<evidence type="ECO:0000313" key="3">
    <source>
        <dbReference type="Proteomes" id="UP000799771"/>
    </source>
</evidence>